<proteinExistence type="predicted"/>
<organism evidence="5 6">
    <name type="scientific">Diversispora eburnea</name>
    <dbReference type="NCBI Taxonomy" id="1213867"/>
    <lineage>
        <taxon>Eukaryota</taxon>
        <taxon>Fungi</taxon>
        <taxon>Fungi incertae sedis</taxon>
        <taxon>Mucoromycota</taxon>
        <taxon>Glomeromycotina</taxon>
        <taxon>Glomeromycetes</taxon>
        <taxon>Diversisporales</taxon>
        <taxon>Diversisporaceae</taxon>
        <taxon>Diversispora</taxon>
    </lineage>
</organism>
<feature type="domain" description="Starch synthase catalytic" evidence="4">
    <location>
        <begin position="85"/>
        <end position="366"/>
    </location>
</feature>
<keyword evidence="1" id="KW-0328">Glycosyltransferase</keyword>
<evidence type="ECO:0000256" key="1">
    <source>
        <dbReference type="ARBA" id="ARBA00022676"/>
    </source>
</evidence>
<evidence type="ECO:0000256" key="2">
    <source>
        <dbReference type="ARBA" id="ARBA00022679"/>
    </source>
</evidence>
<keyword evidence="2" id="KW-0808">Transferase</keyword>
<dbReference type="EMBL" id="CAJVPK010000400">
    <property type="protein sequence ID" value="CAG8505219.1"/>
    <property type="molecule type" value="Genomic_DNA"/>
</dbReference>
<feature type="region of interest" description="Disordered" evidence="3">
    <location>
        <begin position="788"/>
        <end position="807"/>
    </location>
</feature>
<dbReference type="InterPro" id="IPR013534">
    <property type="entry name" value="Starch_synth_cat_dom"/>
</dbReference>
<name>A0A9N9F2D4_9GLOM</name>
<evidence type="ECO:0000256" key="3">
    <source>
        <dbReference type="SAM" id="MobiDB-lite"/>
    </source>
</evidence>
<dbReference type="Pfam" id="PF08323">
    <property type="entry name" value="Glyco_transf_5"/>
    <property type="match status" value="1"/>
</dbReference>
<dbReference type="Proteomes" id="UP000789706">
    <property type="component" value="Unassembled WGS sequence"/>
</dbReference>
<evidence type="ECO:0000313" key="5">
    <source>
        <dbReference type="EMBL" id="CAG8505219.1"/>
    </source>
</evidence>
<dbReference type="AlphaFoldDB" id="A0A9N9F2D4"/>
<dbReference type="GO" id="GO:0016757">
    <property type="term" value="F:glycosyltransferase activity"/>
    <property type="evidence" value="ECO:0007669"/>
    <property type="project" value="UniProtKB-KW"/>
</dbReference>
<accession>A0A9N9F2D4</accession>
<dbReference type="Gene3D" id="3.40.50.2000">
    <property type="entry name" value="Glycogen Phosphorylase B"/>
    <property type="match status" value="1"/>
</dbReference>
<sequence length="918" mass="105367">MNSSSLSYSISNRSKPLRASVTSLSDHYTKRGHLEQYRNNNPNDDKGIWSSIKMRIKRSIYFETIYLIGNGRRYKCLPQGTTLYHVTREFGSAVTKTELGKLLTSLVRAQSTDESLKVNVIIPYYPFLKPIYKPISYAQLNIRIQNGQGEWRVAKFGVYRSWIKILNNEEIINSSPRKSTNLKNFISVFMISPSTNMRPYKLAFKVNNKSSIYTSKSTLPLELNALYFSKAAAEFIIYRNTVVDTSLFAKTESRGVDIVHVHGSLNAMTIEFLGIFNKGYKFGRNPPSMIYTFYNNFEEQLFSFGLDKVNRFMDVKKFKEKHSKYFYLNRLYASSLGIGKSQVSTFISKEVAQEMVEGSLEFHMKDLVMPILTKKAIDGYWIGISKGFDLTIINPFEDMLLINSNSNFPDNIHTFDINLFYLEMREFINFSFPQFNSSSFEFNSSSLSQFNLSSSSPFFSQIDSSQLLISTAKTKAKNFLVGEGLLENRDLENPLVLFTGYSKFIIKRFEFFDRITNILGNLNAKFVIISKENILKDKRKEYDEDYDDNDVNIKKLEEKYPNVLLKSGMGNVENATNTNNTNDAGNIITVDDDVIDNDVTDKKQIVIGGGDVDDIDDKKQIEEIPMTTDEQKYVEKRQMTIPMGIEEQKQEVTLMITDEQKHTETTLQISIDDLEVTSISTEDQKLIETTQTNFDDQKLMETLQTSIDVTLISTGTDDISQLEVTPASAEHVETSIDDQRLIETMQTSTEDINQLDVTPTSAVDEHIETTTQMSTDDQKLIETMQTKTNNISQLEETETPTSTEDPELLETETPVSIDYKKHLESLEHSLQKGFNSYLFEFDPNDLDKTISSLTNEFKLAIKDWKRMDTFVKELFMRRLIKEALKFDWNSPGGGVEQYKKVYKLAMMQTSDILEEDLW</sequence>
<gene>
    <name evidence="5" type="ORF">DEBURN_LOCUS4887</name>
</gene>
<evidence type="ECO:0000313" key="6">
    <source>
        <dbReference type="Proteomes" id="UP000789706"/>
    </source>
</evidence>
<comment type="caution">
    <text evidence="5">The sequence shown here is derived from an EMBL/GenBank/DDBJ whole genome shotgun (WGS) entry which is preliminary data.</text>
</comment>
<protein>
    <submittedName>
        <fullName evidence="5">3908_t:CDS:1</fullName>
    </submittedName>
</protein>
<reference evidence="5" key="1">
    <citation type="submission" date="2021-06" db="EMBL/GenBank/DDBJ databases">
        <authorList>
            <person name="Kallberg Y."/>
            <person name="Tangrot J."/>
            <person name="Rosling A."/>
        </authorList>
    </citation>
    <scope>NUCLEOTIDE SEQUENCE</scope>
    <source>
        <strain evidence="5">AZ414A</strain>
    </source>
</reference>
<keyword evidence="6" id="KW-1185">Reference proteome</keyword>
<dbReference type="OrthoDB" id="512920at2759"/>
<evidence type="ECO:0000259" key="4">
    <source>
        <dbReference type="Pfam" id="PF08323"/>
    </source>
</evidence>